<dbReference type="CDD" id="cd17557">
    <property type="entry name" value="REC_Rcp-like"/>
    <property type="match status" value="1"/>
</dbReference>
<dbReference type="AlphaFoldDB" id="A0A011Q1N6"/>
<feature type="domain" description="Response regulatory" evidence="2">
    <location>
        <begin position="12"/>
        <end position="138"/>
    </location>
</feature>
<evidence type="ECO:0000259" key="2">
    <source>
        <dbReference type="PROSITE" id="PS50110"/>
    </source>
</evidence>
<dbReference type="EMBL" id="JEMX01000004">
    <property type="protein sequence ID" value="EXI83142.1"/>
    <property type="molecule type" value="Genomic_DNA"/>
</dbReference>
<dbReference type="InterPro" id="IPR052893">
    <property type="entry name" value="TCS_response_regulator"/>
</dbReference>
<dbReference type="PANTHER" id="PTHR44520">
    <property type="entry name" value="RESPONSE REGULATOR RCP1-RELATED"/>
    <property type="match status" value="1"/>
</dbReference>
<reference evidence="3 4" key="1">
    <citation type="submission" date="2014-02" db="EMBL/GenBank/DDBJ databases">
        <title>Expanding our view of genomic diversity in Candidatus Accumulibacter clades.</title>
        <authorList>
            <person name="Skennerton C.T."/>
            <person name="Barr J.J."/>
            <person name="Slater F.R."/>
            <person name="Bond P.L."/>
            <person name="Tyson G.W."/>
        </authorList>
    </citation>
    <scope>NUCLEOTIDE SEQUENCE [LARGE SCALE GENOMIC DNA]</scope>
    <source>
        <strain evidence="4">BA-92</strain>
    </source>
</reference>
<dbReference type="PATRIC" id="fig|1454003.3.peg.113"/>
<dbReference type="PROSITE" id="PS50110">
    <property type="entry name" value="RESPONSE_REGULATORY"/>
    <property type="match status" value="1"/>
</dbReference>
<evidence type="ECO:0000256" key="1">
    <source>
        <dbReference type="PROSITE-ProRule" id="PRU00169"/>
    </source>
</evidence>
<feature type="modified residue" description="4-aspartylphosphate" evidence="1">
    <location>
        <position position="71"/>
    </location>
</feature>
<dbReference type="Gene3D" id="3.40.50.2300">
    <property type="match status" value="1"/>
</dbReference>
<comment type="caution">
    <text evidence="3">The sequence shown here is derived from an EMBL/GenBank/DDBJ whole genome shotgun (WGS) entry which is preliminary data.</text>
</comment>
<dbReference type="GO" id="GO:0000160">
    <property type="term" value="P:phosphorelay signal transduction system"/>
    <property type="evidence" value="ECO:0007669"/>
    <property type="project" value="InterPro"/>
</dbReference>
<dbReference type="InterPro" id="IPR011006">
    <property type="entry name" value="CheY-like_superfamily"/>
</dbReference>
<protein>
    <submittedName>
        <fullName evidence="3">Response regulator rcp1</fullName>
    </submittedName>
</protein>
<evidence type="ECO:0000313" key="3">
    <source>
        <dbReference type="EMBL" id="EXI83142.1"/>
    </source>
</evidence>
<accession>A0A011Q1N6</accession>
<dbReference type="PANTHER" id="PTHR44520:SF2">
    <property type="entry name" value="RESPONSE REGULATOR RCP1"/>
    <property type="match status" value="1"/>
</dbReference>
<dbReference type="Pfam" id="PF00072">
    <property type="entry name" value="Response_reg"/>
    <property type="match status" value="1"/>
</dbReference>
<sequence>MTSKQENSFPFVILLAEDEPADAHLVSLALRENRIATELQHVLDGREALEYLRREGRRFATAVRPDLILLDLNMPRMNGREFLAAIKSDPALCDIPVVVLSTSEVDRDVRDSYRLGAAGYITKPLDIGEFVVEIRQLSQYWLSLVRLPENR</sequence>
<dbReference type="SUPFAM" id="SSF52172">
    <property type="entry name" value="CheY-like"/>
    <property type="match status" value="1"/>
</dbReference>
<gene>
    <name evidence="3" type="primary">rcp1_1</name>
    <name evidence="3" type="ORF">AW10_00105</name>
</gene>
<dbReference type="InterPro" id="IPR001789">
    <property type="entry name" value="Sig_transdc_resp-reg_receiver"/>
</dbReference>
<organism evidence="3 4">
    <name type="scientific">Candidatus Accumulibacter appositus</name>
    <dbReference type="NCBI Taxonomy" id="1454003"/>
    <lineage>
        <taxon>Bacteria</taxon>
        <taxon>Pseudomonadati</taxon>
        <taxon>Pseudomonadota</taxon>
        <taxon>Betaproteobacteria</taxon>
        <taxon>Candidatus Accumulibacter</taxon>
    </lineage>
</organism>
<evidence type="ECO:0000313" key="4">
    <source>
        <dbReference type="Proteomes" id="UP000021816"/>
    </source>
</evidence>
<dbReference type="SMART" id="SM00448">
    <property type="entry name" value="REC"/>
    <property type="match status" value="1"/>
</dbReference>
<name>A0A011Q1N6_9PROT</name>
<proteinExistence type="predicted"/>
<dbReference type="STRING" id="1454003.AW10_00105"/>
<dbReference type="Proteomes" id="UP000021816">
    <property type="component" value="Unassembled WGS sequence"/>
</dbReference>
<keyword evidence="1" id="KW-0597">Phosphoprotein</keyword>